<name>A0A370E1Z5_9GAMM</name>
<dbReference type="EMBL" id="QFXD01000057">
    <property type="protein sequence ID" value="RDH92501.1"/>
    <property type="molecule type" value="Genomic_DNA"/>
</dbReference>
<evidence type="ECO:0000313" key="1">
    <source>
        <dbReference type="EMBL" id="RDH92501.1"/>
    </source>
</evidence>
<organism evidence="1 2">
    <name type="scientific">endosymbiont of Lamellibrachia luymesi</name>
    <dbReference type="NCBI Taxonomy" id="2200907"/>
    <lineage>
        <taxon>Bacteria</taxon>
        <taxon>Pseudomonadati</taxon>
        <taxon>Pseudomonadota</taxon>
        <taxon>Gammaproteobacteria</taxon>
        <taxon>sulfur-oxidizing symbionts</taxon>
    </lineage>
</organism>
<proteinExistence type="predicted"/>
<reference evidence="1 2" key="1">
    <citation type="journal article" date="2018" name="ISME J.">
        <title>Endosymbiont genomes yield clues of tubeworm success.</title>
        <authorList>
            <person name="Li Y."/>
            <person name="Liles M.R."/>
            <person name="Halanych K.M."/>
        </authorList>
    </citation>
    <scope>NUCLEOTIDE SEQUENCE [LARGE SCALE GENOMIC DNA]</scope>
    <source>
        <strain evidence="1">A1422</strain>
    </source>
</reference>
<dbReference type="Pfam" id="PF09559">
    <property type="entry name" value="Cas6"/>
    <property type="match status" value="1"/>
</dbReference>
<comment type="caution">
    <text evidence="1">The sequence shown here is derived from an EMBL/GenBank/DDBJ whole genome shotgun (WGS) entry which is preliminary data.</text>
</comment>
<dbReference type="InterPro" id="IPR014174">
    <property type="entry name" value="CRISPR-assoc_prot_Cas6/Cmx6"/>
</dbReference>
<evidence type="ECO:0000313" key="2">
    <source>
        <dbReference type="Proteomes" id="UP000255508"/>
    </source>
</evidence>
<dbReference type="AlphaFoldDB" id="A0A370E1Z5"/>
<accession>A0A370E1Z5</accession>
<protein>
    <submittedName>
        <fullName evidence="1">Type I-MYXAN CRISPR-associated protein Cas6/Cmx6</fullName>
    </submittedName>
</protein>
<gene>
    <name evidence="1" type="primary">cas6</name>
    <name evidence="1" type="ORF">DIZ79_03085</name>
</gene>
<dbReference type="Proteomes" id="UP000255508">
    <property type="component" value="Unassembled WGS sequence"/>
</dbReference>
<sequence>MYWQEEIDETVYVVPDDIMDLAYQIKCLALPVDHAWPLAAAIHQALPWFAEEPQAGLHLIHGADSGNGWERPRDAADTLYLSRRTRLVLRLPKHRLPDAEALTGQTLDVADNPLEIGKGTPRLLGMTTTLYSRFVVDETDGDEDQFISAAVEGLNALNLHFKKVLSGRPFAFSTPEGEILTRSLMVAGLPLDDAVKLQENGLGPLRNRGFGLFVPQKSV</sequence>
<dbReference type="NCBIfam" id="TIGR02807">
    <property type="entry name" value="cas6_cmx6"/>
    <property type="match status" value="1"/>
</dbReference>